<comment type="similarity">
    <text evidence="2">Belongs to the CorA metal ion transporter (MIT) (TC 1.A.35) family.</text>
</comment>
<dbReference type="SUPFAM" id="SSF143865">
    <property type="entry name" value="CorA soluble domain-like"/>
    <property type="match status" value="1"/>
</dbReference>
<dbReference type="GO" id="GO:0016020">
    <property type="term" value="C:membrane"/>
    <property type="evidence" value="ECO:0007669"/>
    <property type="project" value="UniProtKB-SubCell"/>
</dbReference>
<feature type="transmembrane region" description="Helical" evidence="6">
    <location>
        <begin position="289"/>
        <end position="309"/>
    </location>
</feature>
<dbReference type="GO" id="GO:0046873">
    <property type="term" value="F:metal ion transmembrane transporter activity"/>
    <property type="evidence" value="ECO:0007669"/>
    <property type="project" value="InterPro"/>
</dbReference>
<dbReference type="InterPro" id="IPR047199">
    <property type="entry name" value="CorA-like"/>
</dbReference>
<dbReference type="PANTHER" id="PTHR47891">
    <property type="entry name" value="TRANSPORTER-RELATED"/>
    <property type="match status" value="1"/>
</dbReference>
<protein>
    <submittedName>
        <fullName evidence="7">Magnesium transporter CorA family protein</fullName>
    </submittedName>
</protein>
<comment type="caution">
    <text evidence="7">The sequence shown here is derived from an EMBL/GenBank/DDBJ whole genome shotgun (WGS) entry which is preliminary data.</text>
</comment>
<evidence type="ECO:0000256" key="2">
    <source>
        <dbReference type="ARBA" id="ARBA00009765"/>
    </source>
</evidence>
<gene>
    <name evidence="7" type="ORF">IAB70_04865</name>
</gene>
<dbReference type="PANTHER" id="PTHR47891:SF2">
    <property type="entry name" value="MAGNESIUM AND COBALT TRANSPORTER"/>
    <property type="match status" value="1"/>
</dbReference>
<comment type="subcellular location">
    <subcellularLocation>
        <location evidence="1">Membrane</location>
        <topology evidence="1">Multi-pass membrane protein</topology>
    </subcellularLocation>
</comment>
<evidence type="ECO:0000256" key="3">
    <source>
        <dbReference type="ARBA" id="ARBA00022692"/>
    </source>
</evidence>
<dbReference type="InterPro" id="IPR045863">
    <property type="entry name" value="CorA_TM1_TM2"/>
</dbReference>
<dbReference type="Proteomes" id="UP000824093">
    <property type="component" value="Unassembled WGS sequence"/>
</dbReference>
<reference evidence="7" key="2">
    <citation type="journal article" date="2021" name="PeerJ">
        <title>Extensive microbial diversity within the chicken gut microbiome revealed by metagenomics and culture.</title>
        <authorList>
            <person name="Gilroy R."/>
            <person name="Ravi A."/>
            <person name="Getino M."/>
            <person name="Pursley I."/>
            <person name="Horton D.L."/>
            <person name="Alikhan N.F."/>
            <person name="Baker D."/>
            <person name="Gharbi K."/>
            <person name="Hall N."/>
            <person name="Watson M."/>
            <person name="Adriaenssens E.M."/>
            <person name="Foster-Nyarko E."/>
            <person name="Jarju S."/>
            <person name="Secka A."/>
            <person name="Antonio M."/>
            <person name="Oren A."/>
            <person name="Chaudhuri R.R."/>
            <person name="La Ragione R."/>
            <person name="Hildebrand F."/>
            <person name="Pallen M.J."/>
        </authorList>
    </citation>
    <scope>NUCLEOTIDE SEQUENCE</scope>
    <source>
        <strain evidence="7">CHK195-15760</strain>
    </source>
</reference>
<evidence type="ECO:0000256" key="1">
    <source>
        <dbReference type="ARBA" id="ARBA00004141"/>
    </source>
</evidence>
<evidence type="ECO:0000313" key="8">
    <source>
        <dbReference type="Proteomes" id="UP000824093"/>
    </source>
</evidence>
<accession>A0A9D1M1P9</accession>
<evidence type="ECO:0000313" key="7">
    <source>
        <dbReference type="EMBL" id="HIU51932.1"/>
    </source>
</evidence>
<keyword evidence="5 6" id="KW-0472">Membrane</keyword>
<dbReference type="Pfam" id="PF01544">
    <property type="entry name" value="CorA"/>
    <property type="match status" value="1"/>
</dbReference>
<dbReference type="Gene3D" id="1.20.58.340">
    <property type="entry name" value="Magnesium transport protein CorA, transmembrane region"/>
    <property type="match status" value="2"/>
</dbReference>
<name>A0A9D1M1P9_9FIRM</name>
<dbReference type="Gene3D" id="3.30.460.20">
    <property type="entry name" value="CorA soluble domain-like"/>
    <property type="match status" value="1"/>
</dbReference>
<evidence type="ECO:0000256" key="4">
    <source>
        <dbReference type="ARBA" id="ARBA00022989"/>
    </source>
</evidence>
<organism evidence="7 8">
    <name type="scientific">Candidatus Merdicola faecigallinarum</name>
    <dbReference type="NCBI Taxonomy" id="2840862"/>
    <lineage>
        <taxon>Bacteria</taxon>
        <taxon>Bacillati</taxon>
        <taxon>Bacillota</taxon>
        <taxon>Clostridia</taxon>
        <taxon>Candidatus Merdicola</taxon>
    </lineage>
</organism>
<dbReference type="SUPFAM" id="SSF144083">
    <property type="entry name" value="Magnesium transport protein CorA, transmembrane region"/>
    <property type="match status" value="1"/>
</dbReference>
<keyword evidence="3 6" id="KW-0812">Transmembrane</keyword>
<dbReference type="InterPro" id="IPR002523">
    <property type="entry name" value="MgTranspt_CorA/ZnTranspt_ZntB"/>
</dbReference>
<reference evidence="7" key="1">
    <citation type="submission" date="2020-10" db="EMBL/GenBank/DDBJ databases">
        <authorList>
            <person name="Gilroy R."/>
        </authorList>
    </citation>
    <scope>NUCLEOTIDE SEQUENCE</scope>
    <source>
        <strain evidence="7">CHK195-15760</strain>
    </source>
</reference>
<evidence type="ECO:0000256" key="6">
    <source>
        <dbReference type="SAM" id="Phobius"/>
    </source>
</evidence>
<dbReference type="AlphaFoldDB" id="A0A9D1M1P9"/>
<feature type="transmembrane region" description="Helical" evidence="6">
    <location>
        <begin position="258"/>
        <end position="277"/>
    </location>
</feature>
<keyword evidence="4 6" id="KW-1133">Transmembrane helix</keyword>
<dbReference type="EMBL" id="DVNH01000034">
    <property type="protein sequence ID" value="HIU51932.1"/>
    <property type="molecule type" value="Genomic_DNA"/>
</dbReference>
<proteinExistence type="inferred from homology"/>
<dbReference type="CDD" id="cd12827">
    <property type="entry name" value="EcCorA_ZntB-like_u2"/>
    <property type="match status" value="1"/>
</dbReference>
<dbReference type="InterPro" id="IPR045861">
    <property type="entry name" value="CorA_cytoplasmic_dom"/>
</dbReference>
<evidence type="ECO:0000256" key="5">
    <source>
        <dbReference type="ARBA" id="ARBA00023136"/>
    </source>
</evidence>
<sequence>MIRMYHTDMETNVMQEVTDFRRGTWINLINPTENEIQYVCENIHIKEDFIRYPLDYEEKARIDIEEEDQTILFIIDVPVTEKGSNGYVYSTMPIGMIVVRDDYFITVSLKEVKIINNFEKGFVKGFCTYKKSRFILQLMYNNSSEYLNYLKKINKETEIAESVLKNSMKNRELLKLLNLEKSLVYITTSLRSNEAVMERTLKIRNIKLYEEDEDILEDAIIENKQAIEMSKIYSDILNGTMDAYASIISNNLNRVMKFLTSITIVLAVPTMVSSFWGMNVALPFEKSPFGFLIMIVIATALTLFVTWWLRRKNMLD</sequence>